<comment type="caution">
    <text evidence="1">The sequence shown here is derived from an EMBL/GenBank/DDBJ whole genome shotgun (WGS) entry which is preliminary data.</text>
</comment>
<dbReference type="Proteomes" id="UP001589607">
    <property type="component" value="Unassembled WGS sequence"/>
</dbReference>
<evidence type="ECO:0000313" key="1">
    <source>
        <dbReference type="EMBL" id="MFB9095312.1"/>
    </source>
</evidence>
<protein>
    <submittedName>
        <fullName evidence="1">DUF4348 domain-containing protein</fullName>
    </submittedName>
</protein>
<dbReference type="EMBL" id="JBHMEY010000006">
    <property type="protein sequence ID" value="MFB9095312.1"/>
    <property type="molecule type" value="Genomic_DNA"/>
</dbReference>
<sequence length="144" mass="17101">MSCKNDSQKEVIEVIEVKKDTIELVDTKQVVEAERIEEDFLGFLEKFSKNHLFQVERVNFPLVIQHLDTNGDFELVELEIKKEDYSFLNFMQPAEYLDYKQNFVINDNEAIVENRGIGNGIMIDYYFKKEHGIWKLKTWIDRST</sequence>
<gene>
    <name evidence="1" type="ORF">ACFFVF_02190</name>
</gene>
<dbReference type="Pfam" id="PF14254">
    <property type="entry name" value="DUF4348"/>
    <property type="match status" value="1"/>
</dbReference>
<evidence type="ECO:0000313" key="2">
    <source>
        <dbReference type="Proteomes" id="UP001589607"/>
    </source>
</evidence>
<organism evidence="1 2">
    <name type="scientific">Flavobacterium jumunjinense</name>
    <dbReference type="NCBI Taxonomy" id="998845"/>
    <lineage>
        <taxon>Bacteria</taxon>
        <taxon>Pseudomonadati</taxon>
        <taxon>Bacteroidota</taxon>
        <taxon>Flavobacteriia</taxon>
        <taxon>Flavobacteriales</taxon>
        <taxon>Flavobacteriaceae</taxon>
        <taxon>Flavobacterium</taxon>
    </lineage>
</organism>
<name>A0ABV5GJ38_9FLAO</name>
<reference evidence="1 2" key="1">
    <citation type="submission" date="2024-09" db="EMBL/GenBank/DDBJ databases">
        <authorList>
            <person name="Sun Q."/>
            <person name="Mori K."/>
        </authorList>
    </citation>
    <scope>NUCLEOTIDE SEQUENCE [LARGE SCALE GENOMIC DNA]</scope>
    <source>
        <strain evidence="1 2">CECT 7955</strain>
    </source>
</reference>
<accession>A0ABV5GJ38</accession>
<dbReference type="Gene3D" id="3.10.450.410">
    <property type="match status" value="1"/>
</dbReference>
<dbReference type="InterPro" id="IPR025590">
    <property type="entry name" value="DUF4348"/>
</dbReference>
<proteinExistence type="predicted"/>
<keyword evidence="2" id="KW-1185">Reference proteome</keyword>